<dbReference type="InterPro" id="IPR027417">
    <property type="entry name" value="P-loop_NTPase"/>
</dbReference>
<dbReference type="PANTHER" id="PTHR46082:SF6">
    <property type="entry name" value="AAA+ ATPASE DOMAIN-CONTAINING PROTEIN-RELATED"/>
    <property type="match status" value="1"/>
</dbReference>
<reference evidence="1 2" key="1">
    <citation type="submission" date="2019-03" db="EMBL/GenBank/DDBJ databases">
        <title>Draft genome of Massilia hortus sp. nov., a novel bacterial species of the Oxalobacteraceae family.</title>
        <authorList>
            <person name="Peta V."/>
            <person name="Raths R."/>
            <person name="Bucking H."/>
        </authorList>
    </citation>
    <scope>NUCLEOTIDE SEQUENCE [LARGE SCALE GENOMIC DNA]</scope>
    <source>
        <strain evidence="1 2">ONC3</strain>
    </source>
</reference>
<dbReference type="Proteomes" id="UP000297258">
    <property type="component" value="Unassembled WGS sequence"/>
</dbReference>
<dbReference type="PANTHER" id="PTHR46082">
    <property type="entry name" value="ATP/GTP-BINDING PROTEIN-RELATED"/>
    <property type="match status" value="1"/>
</dbReference>
<dbReference type="Pfam" id="PF13374">
    <property type="entry name" value="TPR_10"/>
    <property type="match status" value="2"/>
</dbReference>
<proteinExistence type="predicted"/>
<dbReference type="Gene3D" id="3.40.50.300">
    <property type="entry name" value="P-loop containing nucleotide triphosphate hydrolases"/>
    <property type="match status" value="1"/>
</dbReference>
<dbReference type="Pfam" id="PF13424">
    <property type="entry name" value="TPR_12"/>
    <property type="match status" value="3"/>
</dbReference>
<keyword evidence="2" id="KW-1185">Reference proteome</keyword>
<dbReference type="EMBL" id="SPUM01000136">
    <property type="protein sequence ID" value="TFW28588.1"/>
    <property type="molecule type" value="Genomic_DNA"/>
</dbReference>
<dbReference type="AlphaFoldDB" id="A0A4Y9SPV6"/>
<evidence type="ECO:0000313" key="1">
    <source>
        <dbReference type="EMBL" id="TFW28588.1"/>
    </source>
</evidence>
<gene>
    <name evidence="1" type="ORF">E4O92_20920</name>
</gene>
<evidence type="ECO:0000313" key="2">
    <source>
        <dbReference type="Proteomes" id="UP000297258"/>
    </source>
</evidence>
<sequence>MEIDRITLPPITAPGEVTTFYSFESSTARSVALSNMAVLLSGRQNATVPVLMIDWDTESPGLHHYFEARHDRHGDGQDRPVHEAHDAGRPGLLEYFEACRDQLQSLGRSPAAANDDELARLVLEAIDWEAYVERVDESRPLYLMRAGRFDDTYGERAAAMDWNALFAACPALYRCFAEQMARHFRHVLIDCRSGRSAAVSVCTALLPRKLVALFTPSQRSLDGLAGVVRRAIEYRVSHEDEQRPLLVYPLPCAIDSADCERRQQWRRGDAHKGVPGYQAALERLLRACYGMSQLSLDSYLDEVQLQQANAMSSGEHLAIASERDGDRFSLTRTFSILLDWVAGGYFPWQSHAEIQLLDAISAARAAAGDSISTAVSVPLARDLVRLGELYRSQGHARQAQACFEESTALRQRLLGDEHADTRASRSALAALLRQSDKLHEAKFLYELLVEDCERLAGADHPETLSARSGLAATLSQLGEFDGALALHEQVTSACERRLGPGHMATLNSLAGQAETLTRQGERSRARMVYERVLEGRQRLLGTEHEDTLRCTQQLAALLCEMGDLNNARKLQETVVRARERHAGVDAAQTLQARETLAEILAAQGDLAAVRSMQESLARARERRLGSEHPETLSIQLRLASTLGQQGELEAARRLQQHVVNLHERIHGHEDMETLRSKKALAATLSSQGNSQAARKLEESVQQVSNRLLNIRAMSSGPHDSLAAVPTSRSPLSDLRDPALQPDTLDFKLAQLQKLIDNRSSREARALADSLRKTILRPSVAHPLRRRGVAMIKQVYQQDGDLDALLAFTQDEASRLKAY</sequence>
<protein>
    <submittedName>
        <fullName evidence="1">Tetratricopeptide repeat protein</fullName>
    </submittedName>
</protein>
<accession>A0A4Y9SPV6</accession>
<dbReference type="OrthoDB" id="580767at2"/>
<dbReference type="InterPro" id="IPR053137">
    <property type="entry name" value="NLR-like"/>
</dbReference>
<dbReference type="RefSeq" id="WP_135191601.1">
    <property type="nucleotide sequence ID" value="NZ_SPUM01000136.1"/>
</dbReference>
<dbReference type="Gene3D" id="1.25.40.10">
    <property type="entry name" value="Tetratricopeptide repeat domain"/>
    <property type="match status" value="2"/>
</dbReference>
<dbReference type="InterPro" id="IPR011990">
    <property type="entry name" value="TPR-like_helical_dom_sf"/>
</dbReference>
<comment type="caution">
    <text evidence="1">The sequence shown here is derived from an EMBL/GenBank/DDBJ whole genome shotgun (WGS) entry which is preliminary data.</text>
</comment>
<organism evidence="1 2">
    <name type="scientific">Massilia horti</name>
    <dbReference type="NCBI Taxonomy" id="2562153"/>
    <lineage>
        <taxon>Bacteria</taxon>
        <taxon>Pseudomonadati</taxon>
        <taxon>Pseudomonadota</taxon>
        <taxon>Betaproteobacteria</taxon>
        <taxon>Burkholderiales</taxon>
        <taxon>Oxalobacteraceae</taxon>
        <taxon>Telluria group</taxon>
        <taxon>Massilia</taxon>
    </lineage>
</organism>
<dbReference type="SUPFAM" id="SSF48452">
    <property type="entry name" value="TPR-like"/>
    <property type="match status" value="3"/>
</dbReference>
<name>A0A4Y9SPV6_9BURK</name>